<evidence type="ECO:0000313" key="14">
    <source>
        <dbReference type="EMBL" id="AQU68807.1"/>
    </source>
</evidence>
<comment type="cofactor">
    <cofactor evidence="12">
        <name>Mn(2+)</name>
        <dbReference type="ChEBI" id="CHEBI:29035"/>
    </cofactor>
    <cofactor evidence="12">
        <name>Fe(2+)</name>
        <dbReference type="ChEBI" id="CHEBI:29033"/>
    </cofactor>
    <text evidence="12">Binds 1 Mn(2+) or Fe(2+) ion per subunit.</text>
</comment>
<evidence type="ECO:0000256" key="6">
    <source>
        <dbReference type="ARBA" id="ARBA00022723"/>
    </source>
</evidence>
<keyword evidence="5" id="KW-0678">Repressor</keyword>
<feature type="binding site" evidence="11">
    <location>
        <position position="139"/>
    </location>
    <ligand>
        <name>Zn(2+)</name>
        <dbReference type="ChEBI" id="CHEBI:29105"/>
    </ligand>
</feature>
<feature type="region of interest" description="Disordered" evidence="13">
    <location>
        <begin position="1"/>
        <end position="21"/>
    </location>
</feature>
<accession>A0A1U9QXA5</accession>
<evidence type="ECO:0000256" key="2">
    <source>
        <dbReference type="ARBA" id="ARBA00007957"/>
    </source>
</evidence>
<dbReference type="AlphaFoldDB" id="A0A1U9QXA5"/>
<keyword evidence="6 11" id="KW-0479">Metal-binding</keyword>
<dbReference type="InterPro" id="IPR036388">
    <property type="entry name" value="WH-like_DNA-bd_sf"/>
</dbReference>
<dbReference type="InterPro" id="IPR002481">
    <property type="entry name" value="FUR"/>
</dbReference>
<evidence type="ECO:0000256" key="12">
    <source>
        <dbReference type="PIRSR" id="PIRSR602481-2"/>
    </source>
</evidence>
<keyword evidence="8" id="KW-0805">Transcription regulation</keyword>
<evidence type="ECO:0000256" key="10">
    <source>
        <dbReference type="ARBA" id="ARBA00023163"/>
    </source>
</evidence>
<name>A0A1U9QXA5_STRNV</name>
<keyword evidence="15" id="KW-1185">Reference proteome</keyword>
<dbReference type="KEGG" id="snw:BBN63_24035"/>
<dbReference type="Pfam" id="PF01475">
    <property type="entry name" value="FUR"/>
    <property type="match status" value="1"/>
</dbReference>
<feature type="binding site" evidence="12">
    <location>
        <position position="111"/>
    </location>
    <ligand>
        <name>Fe cation</name>
        <dbReference type="ChEBI" id="CHEBI:24875"/>
    </ligand>
</feature>
<dbReference type="GO" id="GO:0003700">
    <property type="term" value="F:DNA-binding transcription factor activity"/>
    <property type="evidence" value="ECO:0007669"/>
    <property type="project" value="InterPro"/>
</dbReference>
<evidence type="ECO:0000256" key="5">
    <source>
        <dbReference type="ARBA" id="ARBA00022491"/>
    </source>
</evidence>
<dbReference type="EMBL" id="CP018047">
    <property type="protein sequence ID" value="AQU68807.1"/>
    <property type="molecule type" value="Genomic_DNA"/>
</dbReference>
<organism evidence="14 15">
    <name type="scientific">Streptomyces niveus</name>
    <name type="common">Streptomyces spheroides</name>
    <dbReference type="NCBI Taxonomy" id="193462"/>
    <lineage>
        <taxon>Bacteria</taxon>
        <taxon>Bacillati</taxon>
        <taxon>Actinomycetota</taxon>
        <taxon>Actinomycetes</taxon>
        <taxon>Kitasatosporales</taxon>
        <taxon>Streptomycetaceae</taxon>
        <taxon>Streptomyces</taxon>
    </lineage>
</organism>
<dbReference type="GO" id="GO:0045892">
    <property type="term" value="P:negative regulation of DNA-templated transcription"/>
    <property type="evidence" value="ECO:0007669"/>
    <property type="project" value="TreeGrafter"/>
</dbReference>
<dbReference type="CDD" id="cd07153">
    <property type="entry name" value="Fur_like"/>
    <property type="match status" value="1"/>
</dbReference>
<evidence type="ECO:0000256" key="4">
    <source>
        <dbReference type="ARBA" id="ARBA00022490"/>
    </source>
</evidence>
<dbReference type="PANTHER" id="PTHR33202:SF2">
    <property type="entry name" value="FERRIC UPTAKE REGULATION PROTEIN"/>
    <property type="match status" value="1"/>
</dbReference>
<keyword evidence="7 11" id="KW-0862">Zinc</keyword>
<evidence type="ECO:0000256" key="7">
    <source>
        <dbReference type="ARBA" id="ARBA00022833"/>
    </source>
</evidence>
<dbReference type="GO" id="GO:0008270">
    <property type="term" value="F:zinc ion binding"/>
    <property type="evidence" value="ECO:0007669"/>
    <property type="project" value="TreeGrafter"/>
</dbReference>
<dbReference type="GO" id="GO:0000976">
    <property type="term" value="F:transcription cis-regulatory region binding"/>
    <property type="evidence" value="ECO:0007669"/>
    <property type="project" value="TreeGrafter"/>
</dbReference>
<comment type="cofactor">
    <cofactor evidence="11">
        <name>Zn(2+)</name>
        <dbReference type="ChEBI" id="CHEBI:29105"/>
    </cofactor>
    <text evidence="11">Binds 1 zinc ion per subunit.</text>
</comment>
<dbReference type="OrthoDB" id="8659436at2"/>
<evidence type="ECO:0000256" key="11">
    <source>
        <dbReference type="PIRSR" id="PIRSR602481-1"/>
    </source>
</evidence>
<dbReference type="FunFam" id="1.10.10.10:FF:000459">
    <property type="entry name" value="Ferric uptake regulation protein"/>
    <property type="match status" value="1"/>
</dbReference>
<dbReference type="Proteomes" id="UP000189677">
    <property type="component" value="Chromosome"/>
</dbReference>
<reference evidence="14 15" key="1">
    <citation type="submission" date="2016-11" db="EMBL/GenBank/DDBJ databases">
        <title>Complete genome sequence of Streptomyces niveus SCSIO 3406.</title>
        <authorList>
            <person name="Zhu Q."/>
            <person name="Cheng W."/>
            <person name="Song Y."/>
            <person name="Li Q."/>
            <person name="Ju J."/>
        </authorList>
    </citation>
    <scope>NUCLEOTIDE SEQUENCE [LARGE SCALE GENOMIC DNA]</scope>
    <source>
        <strain evidence="14 15">SCSIO 3406</strain>
    </source>
</reference>
<evidence type="ECO:0000256" key="3">
    <source>
        <dbReference type="ARBA" id="ARBA00011738"/>
    </source>
</evidence>
<comment type="subunit">
    <text evidence="3">Homodimer.</text>
</comment>
<comment type="similarity">
    <text evidence="2">Belongs to the Fur family.</text>
</comment>
<evidence type="ECO:0000256" key="1">
    <source>
        <dbReference type="ARBA" id="ARBA00004496"/>
    </source>
</evidence>
<dbReference type="GO" id="GO:0005829">
    <property type="term" value="C:cytosol"/>
    <property type="evidence" value="ECO:0007669"/>
    <property type="project" value="TreeGrafter"/>
</dbReference>
<dbReference type="Gene3D" id="3.30.1490.190">
    <property type="match status" value="1"/>
</dbReference>
<dbReference type="InterPro" id="IPR036390">
    <property type="entry name" value="WH_DNA-bd_sf"/>
</dbReference>
<feature type="binding site" evidence="11">
    <location>
        <position position="99"/>
    </location>
    <ligand>
        <name>Zn(2+)</name>
        <dbReference type="ChEBI" id="CHEBI:29105"/>
    </ligand>
</feature>
<feature type="binding site" evidence="11">
    <location>
        <position position="96"/>
    </location>
    <ligand>
        <name>Zn(2+)</name>
        <dbReference type="ChEBI" id="CHEBI:29105"/>
    </ligand>
</feature>
<keyword evidence="10" id="KW-0804">Transcription</keyword>
<dbReference type="RefSeq" id="WP_078077430.1">
    <property type="nucleotide sequence ID" value="NZ_CP018047.1"/>
</dbReference>
<feature type="binding site" evidence="12">
    <location>
        <position position="90"/>
    </location>
    <ligand>
        <name>Fe cation</name>
        <dbReference type="ChEBI" id="CHEBI:24875"/>
    </ligand>
</feature>
<feature type="binding site" evidence="12">
    <location>
        <position position="128"/>
    </location>
    <ligand>
        <name>Fe cation</name>
        <dbReference type="ChEBI" id="CHEBI:24875"/>
    </ligand>
</feature>
<gene>
    <name evidence="14" type="ORF">BBN63_24035</name>
</gene>
<evidence type="ECO:0000256" key="13">
    <source>
        <dbReference type="SAM" id="MobiDB-lite"/>
    </source>
</evidence>
<dbReference type="Gene3D" id="1.10.10.10">
    <property type="entry name" value="Winged helix-like DNA-binding domain superfamily/Winged helix DNA-binding domain"/>
    <property type="match status" value="1"/>
</dbReference>
<keyword evidence="9" id="KW-0238">DNA-binding</keyword>
<dbReference type="SUPFAM" id="SSF46785">
    <property type="entry name" value="Winged helix' DNA-binding domain"/>
    <property type="match status" value="1"/>
</dbReference>
<keyword evidence="12" id="KW-0408">Iron</keyword>
<feature type="binding site" evidence="11">
    <location>
        <position position="136"/>
    </location>
    <ligand>
        <name>Zn(2+)</name>
        <dbReference type="ChEBI" id="CHEBI:29105"/>
    </ligand>
</feature>
<comment type="subcellular location">
    <subcellularLocation>
        <location evidence="1">Cytoplasm</location>
    </subcellularLocation>
</comment>
<evidence type="ECO:0000256" key="8">
    <source>
        <dbReference type="ARBA" id="ARBA00023015"/>
    </source>
</evidence>
<evidence type="ECO:0000256" key="9">
    <source>
        <dbReference type="ARBA" id="ARBA00023125"/>
    </source>
</evidence>
<protein>
    <submittedName>
        <fullName evidence="14">Transcriptional repressor</fullName>
    </submittedName>
</protein>
<dbReference type="PANTHER" id="PTHR33202">
    <property type="entry name" value="ZINC UPTAKE REGULATION PROTEIN"/>
    <property type="match status" value="1"/>
</dbReference>
<proteinExistence type="inferred from homology"/>
<evidence type="ECO:0000313" key="15">
    <source>
        <dbReference type="Proteomes" id="UP000189677"/>
    </source>
</evidence>
<keyword evidence="4" id="KW-0963">Cytoplasm</keyword>
<sequence length="158" mass="16318">MTTAPGGGASTAPVRGRSTRQRAAVAAALDEVDEFRSAQELHDMLKHRGDSVGLTTVYRTLQSLADAGDVDVLRTNDGESVYRRCSTGDHHHHLVCRVCGKAVEVEGPAVEQWAETIAAEHGFVAVAHTVEVFGTCAECASGNGPGAGAGPSAPPVGT</sequence>
<dbReference type="GO" id="GO:1900376">
    <property type="term" value="P:regulation of secondary metabolite biosynthetic process"/>
    <property type="evidence" value="ECO:0007669"/>
    <property type="project" value="TreeGrafter"/>
</dbReference>
<dbReference type="InterPro" id="IPR043135">
    <property type="entry name" value="Fur_C"/>
</dbReference>